<dbReference type="AlphaFoldDB" id="A0A9X4NJF3"/>
<gene>
    <name evidence="1" type="ORF">OGZ51_10295</name>
</gene>
<dbReference type="RefSeq" id="WP_278229151.1">
    <property type="nucleotide sequence ID" value="NZ_CP157495.1"/>
</dbReference>
<comment type="caution">
    <text evidence="1">The sequence shown here is derived from an EMBL/GenBank/DDBJ whole genome shotgun (WGS) entry which is preliminary data.</text>
</comment>
<organism evidence="1 2">
    <name type="scientific">Lactococcus lactis</name>
    <dbReference type="NCBI Taxonomy" id="1358"/>
    <lineage>
        <taxon>Bacteria</taxon>
        <taxon>Bacillati</taxon>
        <taxon>Bacillota</taxon>
        <taxon>Bacilli</taxon>
        <taxon>Lactobacillales</taxon>
        <taxon>Streptococcaceae</taxon>
        <taxon>Lactococcus</taxon>
    </lineage>
</organism>
<reference evidence="1" key="2">
    <citation type="journal article" date="2023" name="Food Microbiol.">
        <title>Evaluation of the fermentation potential of lactic acid bacteria isolated from herbs, fruits and vegetables as starter cultures in nut-based milk alternatives.</title>
        <authorList>
            <person name="Huang W."/>
            <person name="Dong A."/>
            <person name="Pham H.T."/>
            <person name="Zhou C."/>
            <person name="Huo Z."/>
            <person name="Watjen A.P."/>
            <person name="Prakash S."/>
            <person name="Bang-Berthelsen C.H."/>
            <person name="Turner M.S."/>
        </authorList>
    </citation>
    <scope>NUCLEOTIDE SEQUENCE</scope>
    <source>
        <strain evidence="1">3</strain>
    </source>
</reference>
<reference evidence="1" key="1">
    <citation type="submission" date="2022-10" db="EMBL/GenBank/DDBJ databases">
        <authorList>
            <person name="Turner M.S."/>
            <person name="Huang W."/>
        </authorList>
    </citation>
    <scope>NUCLEOTIDE SEQUENCE</scope>
    <source>
        <strain evidence="1">3</strain>
    </source>
</reference>
<dbReference type="EMBL" id="JAOWLY010000010">
    <property type="protein sequence ID" value="MDG4984534.1"/>
    <property type="molecule type" value="Genomic_DNA"/>
</dbReference>
<evidence type="ECO:0000313" key="2">
    <source>
        <dbReference type="Proteomes" id="UP001152614"/>
    </source>
</evidence>
<name>A0A9X4NJF3_9LACT</name>
<accession>A0A9X4NJF3</accession>
<proteinExistence type="predicted"/>
<protein>
    <submittedName>
        <fullName evidence="1">Uncharacterized protein</fullName>
    </submittedName>
</protein>
<dbReference type="Proteomes" id="UP001152614">
    <property type="component" value="Unassembled WGS sequence"/>
</dbReference>
<sequence>MASRTRRKTEFGNGYRNWNNVEEKLLYEYSIKGLTDSEIAQKMDRSVSAIVNRRYVLRERDEWDKIAKEC</sequence>
<evidence type="ECO:0000313" key="1">
    <source>
        <dbReference type="EMBL" id="MDG4984534.1"/>
    </source>
</evidence>